<comment type="pathway">
    <text evidence="2 12">Glycan metabolism; pectin degradation; 2-dehydro-3-deoxy-D-gluconate from pectin: step 1/5.</text>
</comment>
<evidence type="ECO:0000256" key="11">
    <source>
        <dbReference type="PROSITE-ProRule" id="PRU10040"/>
    </source>
</evidence>
<reference evidence="15 16" key="1">
    <citation type="journal article" date="2018" name="Mol. Plant">
        <title>The genome of Artemisia annua provides insight into the evolution of Asteraceae family and artemisinin biosynthesis.</title>
        <authorList>
            <person name="Shen Q."/>
            <person name="Zhang L."/>
            <person name="Liao Z."/>
            <person name="Wang S."/>
            <person name="Yan T."/>
            <person name="Shi P."/>
            <person name="Liu M."/>
            <person name="Fu X."/>
            <person name="Pan Q."/>
            <person name="Wang Y."/>
            <person name="Lv Z."/>
            <person name="Lu X."/>
            <person name="Zhang F."/>
            <person name="Jiang W."/>
            <person name="Ma Y."/>
            <person name="Chen M."/>
            <person name="Hao X."/>
            <person name="Li L."/>
            <person name="Tang Y."/>
            <person name="Lv G."/>
            <person name="Zhou Y."/>
            <person name="Sun X."/>
            <person name="Brodelius P.E."/>
            <person name="Rose J.K.C."/>
            <person name="Tang K."/>
        </authorList>
    </citation>
    <scope>NUCLEOTIDE SEQUENCE [LARGE SCALE GENOMIC DNA]</scope>
    <source>
        <strain evidence="16">cv. Huhao1</strain>
        <tissue evidence="15">Leaf</tissue>
    </source>
</reference>
<organism evidence="15 16">
    <name type="scientific">Artemisia annua</name>
    <name type="common">Sweet wormwood</name>
    <dbReference type="NCBI Taxonomy" id="35608"/>
    <lineage>
        <taxon>Eukaryota</taxon>
        <taxon>Viridiplantae</taxon>
        <taxon>Streptophyta</taxon>
        <taxon>Embryophyta</taxon>
        <taxon>Tracheophyta</taxon>
        <taxon>Spermatophyta</taxon>
        <taxon>Magnoliopsida</taxon>
        <taxon>eudicotyledons</taxon>
        <taxon>Gunneridae</taxon>
        <taxon>Pentapetalae</taxon>
        <taxon>asterids</taxon>
        <taxon>campanulids</taxon>
        <taxon>Asterales</taxon>
        <taxon>Asteraceae</taxon>
        <taxon>Asteroideae</taxon>
        <taxon>Anthemideae</taxon>
        <taxon>Artemisiinae</taxon>
        <taxon>Artemisia</taxon>
    </lineage>
</organism>
<dbReference type="InterPro" id="IPR012334">
    <property type="entry name" value="Pectin_lyas_fold"/>
</dbReference>
<dbReference type="EMBL" id="PKPP01002343">
    <property type="protein sequence ID" value="PWA75864.1"/>
    <property type="molecule type" value="Genomic_DNA"/>
</dbReference>
<keyword evidence="8 12" id="KW-0063">Aspartyl esterase</keyword>
<feature type="signal peptide" evidence="13">
    <location>
        <begin position="1"/>
        <end position="39"/>
    </location>
</feature>
<dbReference type="InterPro" id="IPR006501">
    <property type="entry name" value="Pectinesterase_inhib_dom"/>
</dbReference>
<feature type="active site" evidence="11">
    <location>
        <position position="362"/>
    </location>
</feature>
<keyword evidence="7 12" id="KW-0378">Hydrolase</keyword>
<dbReference type="FunFam" id="2.160.20.10:FF:000001">
    <property type="entry name" value="Pectinesterase"/>
    <property type="match status" value="1"/>
</dbReference>
<evidence type="ECO:0000256" key="10">
    <source>
        <dbReference type="ARBA" id="ARBA00047928"/>
    </source>
</evidence>
<comment type="catalytic activity">
    <reaction evidence="10 12">
        <text>[(1-&gt;4)-alpha-D-galacturonosyl methyl ester](n) + n H2O = [(1-&gt;4)-alpha-D-galacturonosyl](n) + n methanol + n H(+)</text>
        <dbReference type="Rhea" id="RHEA:22380"/>
        <dbReference type="Rhea" id="RHEA-COMP:14570"/>
        <dbReference type="Rhea" id="RHEA-COMP:14573"/>
        <dbReference type="ChEBI" id="CHEBI:15377"/>
        <dbReference type="ChEBI" id="CHEBI:15378"/>
        <dbReference type="ChEBI" id="CHEBI:17790"/>
        <dbReference type="ChEBI" id="CHEBI:140522"/>
        <dbReference type="ChEBI" id="CHEBI:140523"/>
        <dbReference type="EC" id="3.1.1.11"/>
    </reaction>
</comment>
<comment type="similarity">
    <text evidence="3">In the N-terminal section; belongs to the PMEI family.</text>
</comment>
<dbReference type="AlphaFoldDB" id="A0A2U1NQT1"/>
<dbReference type="Pfam" id="PF04043">
    <property type="entry name" value="PMEI"/>
    <property type="match status" value="1"/>
</dbReference>
<dbReference type="InterPro" id="IPR018040">
    <property type="entry name" value="Pectinesterase_Tyr_AS"/>
</dbReference>
<evidence type="ECO:0000256" key="13">
    <source>
        <dbReference type="SAM" id="SignalP"/>
    </source>
</evidence>
<dbReference type="EC" id="3.1.1.11" evidence="5 12"/>
<comment type="subcellular location">
    <subcellularLocation>
        <location evidence="1 12">Secreted</location>
        <location evidence="1 12">Cell wall</location>
    </subcellularLocation>
</comment>
<gene>
    <name evidence="15" type="ORF">CTI12_AA238370</name>
</gene>
<dbReference type="Pfam" id="PF01095">
    <property type="entry name" value="Pectinesterase"/>
    <property type="match status" value="1"/>
</dbReference>
<evidence type="ECO:0000256" key="9">
    <source>
        <dbReference type="ARBA" id="ARBA00023316"/>
    </source>
</evidence>
<dbReference type="PANTHER" id="PTHR31707">
    <property type="entry name" value="PECTINESTERASE"/>
    <property type="match status" value="1"/>
</dbReference>
<evidence type="ECO:0000256" key="8">
    <source>
        <dbReference type="ARBA" id="ARBA00023085"/>
    </source>
</evidence>
<feature type="domain" description="Pectinesterase inhibitor" evidence="14">
    <location>
        <begin position="3"/>
        <end position="179"/>
    </location>
</feature>
<keyword evidence="13" id="KW-0732">Signal</keyword>
<keyword evidence="9 12" id="KW-0961">Cell wall biogenesis/degradation</keyword>
<feature type="chain" id="PRO_5015619038" description="Pectinesterase" evidence="13">
    <location>
        <begin position="40"/>
        <end position="540"/>
    </location>
</feature>
<proteinExistence type="inferred from homology"/>
<evidence type="ECO:0000259" key="14">
    <source>
        <dbReference type="SMART" id="SM00856"/>
    </source>
</evidence>
<dbReference type="STRING" id="35608.A0A2U1NQT1"/>
<evidence type="ECO:0000256" key="5">
    <source>
        <dbReference type="ARBA" id="ARBA00013229"/>
    </source>
</evidence>
<keyword evidence="16" id="KW-1185">Reference proteome</keyword>
<sequence>MTDHMVIVPTNYCFMMRNKLLIILVLGLIISASPPAAAAYDFSADLKVPASVFVDSVKSTIQTVRDVIGIVSKFSGGLGGGDFRLSNAVADCLDLLDFSADQLTWTLSVTSQNPSTPSTGKYNRTGNKGADMRTWVGGALGNQDTCMDGFEGTNNVLVKTLVAGSLNQVTSLVRDILGMLVTDHQGPSSARGPPGWLKPKDRKLIQSNNIEADAVVAADGSGNFTRIMDAIAQVPDHNTRRFVIYVKKGVYNEYVEIGKKKTNIMMIGDGMDLTIISGNHNFVDGWTTYRSATFAVKGTGFIARDIRFENTAGPEKHQAVAFRSDSDLSVVFRCAIIGYQDTLYAHSMRQFYRDCLIKGTVDFIFGDGVVVFQNCQILARKGLANQKNTITAQGRKEPTQPSGFSIQFSNISVDPADLQMNNNTSNNSSTNSTNYLSPPTYLGRPWKLYSRTIIMQSYISGLIQPQGWLEWNGEFALDTLYYGEYTNYGPGAGLGGRVKWPGLHVFNDSTQANNFTVAQFLLGNEWLPSTGVKYTAGLMV</sequence>
<comment type="similarity">
    <text evidence="4">In the C-terminal section; belongs to the pectinesterase family.</text>
</comment>
<dbReference type="GO" id="GO:0042545">
    <property type="term" value="P:cell wall modification"/>
    <property type="evidence" value="ECO:0007669"/>
    <property type="project" value="UniProtKB-UniRule"/>
</dbReference>
<comment type="caution">
    <text evidence="15">The sequence shown here is derived from an EMBL/GenBank/DDBJ whole genome shotgun (WGS) entry which is preliminary data.</text>
</comment>
<evidence type="ECO:0000256" key="3">
    <source>
        <dbReference type="ARBA" id="ARBA00006027"/>
    </source>
</evidence>
<name>A0A2U1NQT1_ARTAN</name>
<dbReference type="SMART" id="SM00856">
    <property type="entry name" value="PMEI"/>
    <property type="match status" value="1"/>
</dbReference>
<evidence type="ECO:0000256" key="1">
    <source>
        <dbReference type="ARBA" id="ARBA00004191"/>
    </source>
</evidence>
<evidence type="ECO:0000256" key="12">
    <source>
        <dbReference type="RuleBase" id="RU000589"/>
    </source>
</evidence>
<dbReference type="GO" id="GO:0045490">
    <property type="term" value="P:pectin catabolic process"/>
    <property type="evidence" value="ECO:0007669"/>
    <property type="project" value="UniProtKB-UniRule"/>
</dbReference>
<evidence type="ECO:0000313" key="16">
    <source>
        <dbReference type="Proteomes" id="UP000245207"/>
    </source>
</evidence>
<protein>
    <recommendedName>
        <fullName evidence="5 12">Pectinesterase</fullName>
        <ecNumber evidence="5 12">3.1.1.11</ecNumber>
    </recommendedName>
</protein>
<dbReference type="Gene3D" id="1.20.140.40">
    <property type="entry name" value="Invertase/pectin methylesterase inhibitor family protein"/>
    <property type="match status" value="1"/>
</dbReference>
<keyword evidence="6 12" id="KW-0134">Cell wall</keyword>
<dbReference type="GO" id="GO:0030599">
    <property type="term" value="F:pectinesterase activity"/>
    <property type="evidence" value="ECO:0007669"/>
    <property type="project" value="UniProtKB-UniRule"/>
</dbReference>
<dbReference type="InterPro" id="IPR000070">
    <property type="entry name" value="Pectinesterase_cat"/>
</dbReference>
<dbReference type="Gene3D" id="2.160.20.10">
    <property type="entry name" value="Single-stranded right-handed beta-helix, Pectin lyase-like"/>
    <property type="match status" value="1"/>
</dbReference>
<dbReference type="GO" id="GO:0004857">
    <property type="term" value="F:enzyme inhibitor activity"/>
    <property type="evidence" value="ECO:0007669"/>
    <property type="project" value="InterPro"/>
</dbReference>
<dbReference type="SUPFAM" id="SSF51126">
    <property type="entry name" value="Pectin lyase-like"/>
    <property type="match status" value="1"/>
</dbReference>
<evidence type="ECO:0000256" key="7">
    <source>
        <dbReference type="ARBA" id="ARBA00022801"/>
    </source>
</evidence>
<evidence type="ECO:0000256" key="4">
    <source>
        <dbReference type="ARBA" id="ARBA00007786"/>
    </source>
</evidence>
<comment type="function">
    <text evidence="12">Acts in the modification of cell walls via demethylesterification of cell wall pectin.</text>
</comment>
<dbReference type="UniPathway" id="UPA00545">
    <property type="reaction ID" value="UER00823"/>
</dbReference>
<evidence type="ECO:0000256" key="2">
    <source>
        <dbReference type="ARBA" id="ARBA00005184"/>
    </source>
</evidence>
<evidence type="ECO:0000313" key="15">
    <source>
        <dbReference type="EMBL" id="PWA75864.1"/>
    </source>
</evidence>
<dbReference type="PROSITE" id="PS00800">
    <property type="entry name" value="PECTINESTERASE_1"/>
    <property type="match status" value="1"/>
</dbReference>
<dbReference type="InterPro" id="IPR011050">
    <property type="entry name" value="Pectin_lyase_fold/virulence"/>
</dbReference>
<dbReference type="PROSITE" id="PS00503">
    <property type="entry name" value="PECTINESTERASE_2"/>
    <property type="match status" value="1"/>
</dbReference>
<dbReference type="InterPro" id="IPR035513">
    <property type="entry name" value="Invertase/methylesterase_inhib"/>
</dbReference>
<dbReference type="SUPFAM" id="SSF101148">
    <property type="entry name" value="Plant invertase/pectin methylesterase inhibitor"/>
    <property type="match status" value="1"/>
</dbReference>
<dbReference type="InterPro" id="IPR033131">
    <property type="entry name" value="Pectinesterase_Asp_AS"/>
</dbReference>
<accession>A0A2U1NQT1</accession>
<keyword evidence="12" id="KW-0964">Secreted</keyword>
<dbReference type="Proteomes" id="UP000245207">
    <property type="component" value="Unassembled WGS sequence"/>
</dbReference>
<dbReference type="CDD" id="cd15799">
    <property type="entry name" value="PMEI-like_4"/>
    <property type="match status" value="1"/>
</dbReference>
<dbReference type="OrthoDB" id="2019149at2759"/>
<evidence type="ECO:0000256" key="6">
    <source>
        <dbReference type="ARBA" id="ARBA00022512"/>
    </source>
</evidence>